<evidence type="ECO:0000313" key="6">
    <source>
        <dbReference type="Proteomes" id="UP000008229"/>
    </source>
</evidence>
<evidence type="ECO:0000256" key="1">
    <source>
        <dbReference type="ARBA" id="ARBA00022801"/>
    </source>
</evidence>
<dbReference type="KEGG" id="cwo:Cwoe_4877"/>
<dbReference type="Proteomes" id="UP000008229">
    <property type="component" value="Chromosome"/>
</dbReference>
<organism evidence="5 6">
    <name type="scientific">Conexibacter woesei (strain DSM 14684 / CCUG 47730 / CIP 108061 / JCM 11494 / NBRC 100937 / ID131577)</name>
    <dbReference type="NCBI Taxonomy" id="469383"/>
    <lineage>
        <taxon>Bacteria</taxon>
        <taxon>Bacillati</taxon>
        <taxon>Actinomycetota</taxon>
        <taxon>Thermoleophilia</taxon>
        <taxon>Solirubrobacterales</taxon>
        <taxon>Conexibacteraceae</taxon>
        <taxon>Conexibacter</taxon>
    </lineage>
</organism>
<dbReference type="PANTHER" id="PTHR10272">
    <property type="entry name" value="PLATELET-ACTIVATING FACTOR ACETYLHYDROLASE"/>
    <property type="match status" value="1"/>
</dbReference>
<keyword evidence="1 5" id="KW-0378">Hydrolase</keyword>
<evidence type="ECO:0000256" key="4">
    <source>
        <dbReference type="SAM" id="MobiDB-lite"/>
    </source>
</evidence>
<keyword evidence="6" id="KW-1185">Reference proteome</keyword>
<dbReference type="Gene3D" id="3.40.50.1820">
    <property type="entry name" value="alpha/beta hydrolase"/>
    <property type="match status" value="1"/>
</dbReference>
<dbReference type="Pfam" id="PF03403">
    <property type="entry name" value="PAF-AH_p_II"/>
    <property type="match status" value="1"/>
</dbReference>
<dbReference type="AlphaFoldDB" id="D3FB97"/>
<dbReference type="GO" id="GO:0003847">
    <property type="term" value="F:1-alkyl-2-acetylglycerophosphocholine esterase activity"/>
    <property type="evidence" value="ECO:0007669"/>
    <property type="project" value="TreeGrafter"/>
</dbReference>
<dbReference type="GO" id="GO:0016042">
    <property type="term" value="P:lipid catabolic process"/>
    <property type="evidence" value="ECO:0007669"/>
    <property type="project" value="UniProtKB-KW"/>
</dbReference>
<dbReference type="InterPro" id="IPR029058">
    <property type="entry name" value="AB_hydrolase_fold"/>
</dbReference>
<dbReference type="HOGENOM" id="CLU_026278_1_0_11"/>
<dbReference type="RefSeq" id="WP_012936340.1">
    <property type="nucleotide sequence ID" value="NC_013739.1"/>
</dbReference>
<dbReference type="SUPFAM" id="SSF53474">
    <property type="entry name" value="alpha/beta-Hydrolases"/>
    <property type="match status" value="1"/>
</dbReference>
<keyword evidence="3" id="KW-0443">Lipid metabolism</keyword>
<accession>D3FB97</accession>
<gene>
    <name evidence="5" type="ordered locus">Cwoe_4877</name>
</gene>
<protein>
    <submittedName>
        <fullName evidence="5">Platelet-activating factor acetylhydrolase plasma/intracellular isoform II</fullName>
    </submittedName>
</protein>
<dbReference type="STRING" id="469383.Cwoe_4877"/>
<evidence type="ECO:0000256" key="3">
    <source>
        <dbReference type="ARBA" id="ARBA00023098"/>
    </source>
</evidence>
<dbReference type="PANTHER" id="PTHR10272:SF0">
    <property type="entry name" value="PLATELET-ACTIVATING FACTOR ACETYLHYDROLASE"/>
    <property type="match status" value="1"/>
</dbReference>
<keyword evidence="2" id="KW-0442">Lipid degradation</keyword>
<dbReference type="OrthoDB" id="569821at2"/>
<dbReference type="eggNOG" id="COG4188">
    <property type="taxonomic scope" value="Bacteria"/>
</dbReference>
<reference evidence="5 6" key="1">
    <citation type="journal article" date="2010" name="Stand. Genomic Sci.">
        <title>Complete genome sequence of Conexibacter woesei type strain (ID131577).</title>
        <authorList>
            <person name="Pukall R."/>
            <person name="Lapidus A."/>
            <person name="Glavina Del Rio T."/>
            <person name="Copeland A."/>
            <person name="Tice H."/>
            <person name="Cheng J.-F."/>
            <person name="Lucas S."/>
            <person name="Chen F."/>
            <person name="Nolan M."/>
            <person name="Bruce D."/>
            <person name="Goodwin L."/>
            <person name="Pitluck S."/>
            <person name="Mavromatis K."/>
            <person name="Ivanova N."/>
            <person name="Ovchinnikova G."/>
            <person name="Pati A."/>
            <person name="Chen A."/>
            <person name="Palaniappan K."/>
            <person name="Land M."/>
            <person name="Hauser L."/>
            <person name="Chang Y.-J."/>
            <person name="Jeffries C.D."/>
            <person name="Chain P."/>
            <person name="Meincke L."/>
            <person name="Sims D."/>
            <person name="Brettin T."/>
            <person name="Detter J.C."/>
            <person name="Rohde M."/>
            <person name="Goeker M."/>
            <person name="Bristow J."/>
            <person name="Eisen J.A."/>
            <person name="Markowitz V."/>
            <person name="Kyrpides N.C."/>
            <person name="Klenk H.-P."/>
            <person name="Hugenholtz P."/>
        </authorList>
    </citation>
    <scope>NUCLEOTIDE SEQUENCE [LARGE SCALE GENOMIC DNA]</scope>
    <source>
        <strain evidence="6">DSM 14684 / CIP 108061 / JCM 11494 / NBRC 100937 / ID131577</strain>
    </source>
</reference>
<dbReference type="EMBL" id="CP001854">
    <property type="protein sequence ID" value="ADB53289.1"/>
    <property type="molecule type" value="Genomic_DNA"/>
</dbReference>
<name>D3FB97_CONWI</name>
<feature type="region of interest" description="Disordered" evidence="4">
    <location>
        <begin position="43"/>
        <end position="67"/>
    </location>
</feature>
<reference evidence="6" key="2">
    <citation type="submission" date="2010-01" db="EMBL/GenBank/DDBJ databases">
        <title>The complete genome of Conexibacter woesei DSM 14684.</title>
        <authorList>
            <consortium name="US DOE Joint Genome Institute (JGI-PGF)"/>
            <person name="Lucas S."/>
            <person name="Copeland A."/>
            <person name="Lapidus A."/>
            <person name="Glavina del Rio T."/>
            <person name="Dalin E."/>
            <person name="Tice H."/>
            <person name="Bruce D."/>
            <person name="Goodwin L."/>
            <person name="Pitluck S."/>
            <person name="Kyrpides N."/>
            <person name="Mavromatis K."/>
            <person name="Ivanova N."/>
            <person name="Mikhailova N."/>
            <person name="Chertkov O."/>
            <person name="Brettin T."/>
            <person name="Detter J.C."/>
            <person name="Han C."/>
            <person name="Larimer F."/>
            <person name="Land M."/>
            <person name="Hauser L."/>
            <person name="Markowitz V."/>
            <person name="Cheng J.-F."/>
            <person name="Hugenholtz P."/>
            <person name="Woyke T."/>
            <person name="Wu D."/>
            <person name="Pukall R."/>
            <person name="Steenblock K."/>
            <person name="Schneider S."/>
            <person name="Klenk H.-P."/>
            <person name="Eisen J.A."/>
        </authorList>
    </citation>
    <scope>NUCLEOTIDE SEQUENCE [LARGE SCALE GENOMIC DNA]</scope>
    <source>
        <strain evidence="6">DSM 14684 / CIP 108061 / JCM 11494 / NBRC 100937 / ID131577</strain>
    </source>
</reference>
<sequence length="396" mass="42231" precursor="true">MVAAQPNPRFRPPPGAARQARRAAVAALLLAASTLGLPAAALGAPAPAPARDETIAPAPRLPAPTGAAPVGVRTLALVDRTRRDPFAPRRDGRARKRAVVASLWYPAQPSQAPLARYAPRRVLPALVADSGVSPAASRLRTHARTGAPIAPGRHPLLLFSPGYAISRLGYQQLAEELASQGYLVAAVDHTYESPAVELPGGRIIRRSLTKRDAPRAIVLDTRVADVRFVLRSLRRTERDHVDPRRIGVFGHSLGGATAANVMFRERGVRAGADLDGSIFGPVARRGLDRPFLLFRANAAAVHDPSLTTFHARLTGARPIVDVPTARHLSFGDLGVVARPAPADVRRRVLGTIDPLRAVAVQRAVLTAFFDQALERAPAAPLPAFPEAVVQEDDGRR</sequence>
<evidence type="ECO:0000256" key="2">
    <source>
        <dbReference type="ARBA" id="ARBA00022963"/>
    </source>
</evidence>
<proteinExistence type="predicted"/>
<evidence type="ECO:0000313" key="5">
    <source>
        <dbReference type="EMBL" id="ADB53289.1"/>
    </source>
</evidence>